<evidence type="ECO:0000256" key="3">
    <source>
        <dbReference type="ARBA" id="ARBA00022989"/>
    </source>
</evidence>
<dbReference type="GO" id="GO:0016020">
    <property type="term" value="C:membrane"/>
    <property type="evidence" value="ECO:0007669"/>
    <property type="project" value="UniProtKB-SubCell"/>
</dbReference>
<sequence length="309" mass="32748">MAELSRGSRGLGGRERGGAAGGPRRPRASGAPLPPAPARPAQPAGVHRPPRGARRAGGVPLPAAAQLSGRPAARQGGPRRLPGHRERRGPARTAAVVRGSRRGRRGSRRRRGARLRGALTVRRNTAGFAPGSAPGPTRSPGPGHTRRPLATSGDRRGADAGGGRPAGRRHLARRVLSVALDRRRVLYLGGGALSAVVYYAILGVQLAALGHRVPYLLLLVTSHFVASVVVYPWYRLMVFRVSGSSWVLGHLRFYAVGLGFLAASVTGVPLMVELAGIPIMVAQALVIVVNVPLCYLVHRLWTFPSRRKN</sequence>
<evidence type="ECO:0000313" key="9">
    <source>
        <dbReference type="Proteomes" id="UP000309033"/>
    </source>
</evidence>
<feature type="transmembrane region" description="Helical" evidence="6">
    <location>
        <begin position="246"/>
        <end position="271"/>
    </location>
</feature>
<comment type="caution">
    <text evidence="8">The sequence shown here is derived from an EMBL/GenBank/DDBJ whole genome shotgun (WGS) entry which is preliminary data.</text>
</comment>
<feature type="transmembrane region" description="Helical" evidence="6">
    <location>
        <begin position="277"/>
        <end position="298"/>
    </location>
</feature>
<evidence type="ECO:0000256" key="2">
    <source>
        <dbReference type="ARBA" id="ARBA00022692"/>
    </source>
</evidence>
<feature type="region of interest" description="Disordered" evidence="5">
    <location>
        <begin position="1"/>
        <end position="168"/>
    </location>
</feature>
<keyword evidence="9" id="KW-1185">Reference proteome</keyword>
<gene>
    <name evidence="8" type="ORF">FED44_15960</name>
</gene>
<proteinExistence type="predicted"/>
<feature type="compositionally biased region" description="Low complexity" evidence="5">
    <location>
        <begin position="56"/>
        <end position="80"/>
    </location>
</feature>
<dbReference type="GO" id="GO:0000271">
    <property type="term" value="P:polysaccharide biosynthetic process"/>
    <property type="evidence" value="ECO:0007669"/>
    <property type="project" value="InterPro"/>
</dbReference>
<evidence type="ECO:0000313" key="8">
    <source>
        <dbReference type="EMBL" id="TLP59766.1"/>
    </source>
</evidence>
<keyword evidence="2 6" id="KW-0812">Transmembrane</keyword>
<evidence type="ECO:0000256" key="5">
    <source>
        <dbReference type="SAM" id="MobiDB-lite"/>
    </source>
</evidence>
<accession>A0A5R8Z492</accession>
<comment type="subcellular location">
    <subcellularLocation>
        <location evidence="1">Membrane</location>
        <topology evidence="1">Multi-pass membrane protein</topology>
    </subcellularLocation>
</comment>
<evidence type="ECO:0000256" key="4">
    <source>
        <dbReference type="ARBA" id="ARBA00023136"/>
    </source>
</evidence>
<keyword evidence="3 6" id="KW-1133">Transmembrane helix</keyword>
<protein>
    <submittedName>
        <fullName evidence="8">GtrA family protein</fullName>
    </submittedName>
</protein>
<dbReference type="EMBL" id="VANP01000005">
    <property type="protein sequence ID" value="TLP59766.1"/>
    <property type="molecule type" value="Genomic_DNA"/>
</dbReference>
<feature type="compositionally biased region" description="Basic residues" evidence="5">
    <location>
        <begin position="99"/>
        <end position="114"/>
    </location>
</feature>
<feature type="domain" description="GtrA/DPMS transmembrane" evidence="7">
    <location>
        <begin position="187"/>
        <end position="303"/>
    </location>
</feature>
<evidence type="ECO:0000259" key="7">
    <source>
        <dbReference type="Pfam" id="PF04138"/>
    </source>
</evidence>
<feature type="transmembrane region" description="Helical" evidence="6">
    <location>
        <begin position="185"/>
        <end position="209"/>
    </location>
</feature>
<feature type="transmembrane region" description="Helical" evidence="6">
    <location>
        <begin position="215"/>
        <end position="234"/>
    </location>
</feature>
<name>A0A5R8Z492_9ACTN</name>
<dbReference type="Pfam" id="PF04138">
    <property type="entry name" value="GtrA_DPMS_TM"/>
    <property type="match status" value="1"/>
</dbReference>
<dbReference type="AlphaFoldDB" id="A0A5R8Z492"/>
<dbReference type="OrthoDB" id="3826035at2"/>
<dbReference type="InterPro" id="IPR007267">
    <property type="entry name" value="GtrA_DPMS_TM"/>
</dbReference>
<evidence type="ECO:0000256" key="6">
    <source>
        <dbReference type="SAM" id="Phobius"/>
    </source>
</evidence>
<evidence type="ECO:0000256" key="1">
    <source>
        <dbReference type="ARBA" id="ARBA00004141"/>
    </source>
</evidence>
<keyword evidence="4 6" id="KW-0472">Membrane</keyword>
<reference evidence="8" key="1">
    <citation type="submission" date="2019-05" db="EMBL/GenBank/DDBJ databases">
        <title>Isolation, diversity and antifungal activity of Actinobacteria from wheat.</title>
        <authorList>
            <person name="Yu B."/>
        </authorList>
    </citation>
    <scope>NUCLEOTIDE SEQUENCE [LARGE SCALE GENOMIC DNA]</scope>
    <source>
        <strain evidence="8">NEAU-HEGS1-5</strain>
    </source>
</reference>
<organism evidence="8 9">
    <name type="scientific">Microbispora triticiradicis</name>
    <dbReference type="NCBI Taxonomy" id="2200763"/>
    <lineage>
        <taxon>Bacteria</taxon>
        <taxon>Bacillati</taxon>
        <taxon>Actinomycetota</taxon>
        <taxon>Actinomycetes</taxon>
        <taxon>Streptosporangiales</taxon>
        <taxon>Streptosporangiaceae</taxon>
        <taxon>Microbispora</taxon>
    </lineage>
</organism>
<dbReference type="Proteomes" id="UP000309033">
    <property type="component" value="Unassembled WGS sequence"/>
</dbReference>